<sequence length="416" mass="48322">MFENIINNKIIFFYPSHDLGGAQTLFLRCIKMLHSNNIDVGYVDFNDGTLRKELIGTGVDFFDFSSAPFVFDFKVTLVTSFNYMNFSPLFFSGEVVFLFWVVSPLNMPVVNLSKKLNVDLNAKKYIKNRYLGFYNLDLSLSQKSVYFMDRLCFEVYGKEALSYDPFLPLYIDFKNKNLTYKFTAKSYNFAWVGRIDLSIKFNCVVFLVEKFIEYKQIFPNSFVNLTILATGAGVAKIRDICERSEFSKDIRFVEGVPYGDFHEFLSNNFDLVFAHGTTCLESASISIPTICLDGDERVFRSNYKFKWIFDRDDYDVGRTFFDENFSSRGVTFSEIVDSMEYRRGYLSKSSFLVIKGQYNSNFIIRKMVRAIELSDVNIINIKFNGITLLIDYIVHFRLIIKAPILFLKGFIKGIFK</sequence>
<dbReference type="AlphaFoldDB" id="A0A934N2H0"/>
<proteinExistence type="predicted"/>
<dbReference type="Proteomes" id="UP000628710">
    <property type="component" value="Unassembled WGS sequence"/>
</dbReference>
<evidence type="ECO:0000313" key="1">
    <source>
        <dbReference type="EMBL" id="MBJ7537803.1"/>
    </source>
</evidence>
<name>A0A934N2H0_9GAMM</name>
<gene>
    <name evidence="1" type="ORF">I8J31_08980</name>
</gene>
<evidence type="ECO:0000313" key="2">
    <source>
        <dbReference type="Proteomes" id="UP000628710"/>
    </source>
</evidence>
<reference evidence="1" key="1">
    <citation type="submission" date="2020-12" db="EMBL/GenBank/DDBJ databases">
        <title>Marinomonas arctica sp. nov., a psychrotolerant bacterium isolated from the Arctic.</title>
        <authorList>
            <person name="Zhang Y."/>
        </authorList>
    </citation>
    <scope>NUCLEOTIDE SEQUENCE</scope>
    <source>
        <strain evidence="1">C1424</strain>
    </source>
</reference>
<accession>A0A934N2H0</accession>
<dbReference type="EMBL" id="JAEMNX010000009">
    <property type="protein sequence ID" value="MBJ7537803.1"/>
    <property type="molecule type" value="Genomic_DNA"/>
</dbReference>
<comment type="caution">
    <text evidence="1">The sequence shown here is derived from an EMBL/GenBank/DDBJ whole genome shotgun (WGS) entry which is preliminary data.</text>
</comment>
<keyword evidence="2" id="KW-1185">Reference proteome</keyword>
<dbReference type="RefSeq" id="WP_199468012.1">
    <property type="nucleotide sequence ID" value="NZ_JAEMNX010000009.1"/>
</dbReference>
<protein>
    <submittedName>
        <fullName evidence="1">Uncharacterized protein</fullName>
    </submittedName>
</protein>
<organism evidence="1 2">
    <name type="scientific">Marinomonas transparens</name>
    <dbReference type="NCBI Taxonomy" id="2795388"/>
    <lineage>
        <taxon>Bacteria</taxon>
        <taxon>Pseudomonadati</taxon>
        <taxon>Pseudomonadota</taxon>
        <taxon>Gammaproteobacteria</taxon>
        <taxon>Oceanospirillales</taxon>
        <taxon>Oceanospirillaceae</taxon>
        <taxon>Marinomonas</taxon>
    </lineage>
</organism>